<organism evidence="1 2">
    <name type="scientific">Paenibacillus bovis</name>
    <dbReference type="NCBI Taxonomy" id="1616788"/>
    <lineage>
        <taxon>Bacteria</taxon>
        <taxon>Bacillati</taxon>
        <taxon>Bacillota</taxon>
        <taxon>Bacilli</taxon>
        <taxon>Bacillales</taxon>
        <taxon>Paenibacillaceae</taxon>
        <taxon>Paenibacillus</taxon>
    </lineage>
</organism>
<dbReference type="EMBL" id="CP013023">
    <property type="protein sequence ID" value="ANF97263.1"/>
    <property type="molecule type" value="Genomic_DNA"/>
</dbReference>
<evidence type="ECO:0000313" key="2">
    <source>
        <dbReference type="Proteomes" id="UP000078148"/>
    </source>
</evidence>
<dbReference type="Proteomes" id="UP000078148">
    <property type="component" value="Chromosome"/>
</dbReference>
<keyword evidence="2" id="KW-1185">Reference proteome</keyword>
<name>A0A172ZIA5_9BACL</name>
<reference evidence="1 2" key="2">
    <citation type="journal article" date="2016" name="Int. J. Syst. Evol. Microbiol.">
        <title>Paenibacillus bovis sp. nov., isolated from raw yak (Bos grunniens) milk.</title>
        <authorList>
            <person name="Gao C."/>
            <person name="Han J."/>
            <person name="Liu Z."/>
            <person name="Xu X."/>
            <person name="Hang F."/>
            <person name="Wu Z."/>
        </authorList>
    </citation>
    <scope>NUCLEOTIDE SEQUENCE [LARGE SCALE GENOMIC DNA]</scope>
    <source>
        <strain evidence="1 2">BD3526</strain>
    </source>
</reference>
<dbReference type="KEGG" id="pbv:AR543_15475"/>
<reference evidence="2" key="1">
    <citation type="submission" date="2015-10" db="EMBL/GenBank/DDBJ databases">
        <title>Genome of Paenibacillus bovis sp. nov.</title>
        <authorList>
            <person name="Wu Z."/>
            <person name="Gao C."/>
            <person name="Liu Z."/>
            <person name="Zheng H."/>
        </authorList>
    </citation>
    <scope>NUCLEOTIDE SEQUENCE [LARGE SCALE GENOMIC DNA]</scope>
    <source>
        <strain evidence="2">BD3526</strain>
    </source>
</reference>
<proteinExistence type="predicted"/>
<sequence length="324" mass="38938">MINEKKLSLAYKKYKKNFSEGITPEYEQKRYIRRENKVKSIIETNDTEKDHILLNSLDSIFDYNMSLWKANILIQEKYNTNSFKNMQMTIFYECIAQEIYETRYPDMHVQYNFKEVITALIHFVMFGWEKEEKILLTFIKKNLGKHLLDVNSHYKHSWYLLNLYLQYRNENIMGCNKDIHQVIKEKLLKAGQEVELIPTNLDIYDEVLANWNTNNLEEISVLISKLSDYHTTLASELGNSIEFGDYVYAFYPYEILFLLHVRKKLNLSVPNSFEDFLMNTPEAKMPFEDPEPYPEWDPMLRMIDEFYRKNYPEYIPNQYGPLFE</sequence>
<dbReference type="RefSeq" id="WP_060535376.1">
    <property type="nucleotide sequence ID" value="NZ_CP013023.1"/>
</dbReference>
<dbReference type="OrthoDB" id="2531719at2"/>
<evidence type="ECO:0000313" key="1">
    <source>
        <dbReference type="EMBL" id="ANF97263.1"/>
    </source>
</evidence>
<dbReference type="AlphaFoldDB" id="A0A172ZIA5"/>
<dbReference type="STRING" id="1616788.AR543_15475"/>
<protein>
    <submittedName>
        <fullName evidence="1">Uncharacterized protein</fullName>
    </submittedName>
</protein>
<accession>A0A172ZIA5</accession>
<gene>
    <name evidence="1" type="ORF">AR543_15475</name>
</gene>